<dbReference type="Gene3D" id="2.160.10.10">
    <property type="entry name" value="Hexapeptide repeat proteins"/>
    <property type="match status" value="1"/>
</dbReference>
<dbReference type="Pfam" id="PF13720">
    <property type="entry name" value="Acetyltransf_11"/>
    <property type="match status" value="1"/>
</dbReference>
<sequence length="283" mass="29769">MTIEMLMKIQTSIHPSSVVEEGAQIGEGVRVGPFCHIGADAVIGDRVELVSHVSVMGATTIGAATKVYPMAILGAPPQNTKHKGGRTTLVIGENCTIREGVTMHVGTDSSRGETTVGDNGNFLAYAHIAHDCVVGKNATFANGATLGGHCEIGDNVYIGGLSAVHQFVRVGDNAFLGGCSAFVGDVIPYALAVGNRASLRGLNIIGLKRSGLPRAEIYLLRKAYRMIFDRSRTVAENVELAKAEFASSPTAMKIIDFITSRGKRHYAVPSLKGGDGDDADDEG</sequence>
<dbReference type="GO" id="GO:0005737">
    <property type="term" value="C:cytoplasm"/>
    <property type="evidence" value="ECO:0007669"/>
    <property type="project" value="UniProtKB-SubCell"/>
</dbReference>
<evidence type="ECO:0000256" key="7">
    <source>
        <dbReference type="ARBA" id="ARBA00023315"/>
    </source>
</evidence>
<keyword evidence="11" id="KW-1185">Reference proteome</keyword>
<dbReference type="PATRIC" id="fig|1082933.3.peg.5267"/>
<comment type="subcellular location">
    <subcellularLocation>
        <location evidence="8">Cytoplasm</location>
    </subcellularLocation>
</comment>
<dbReference type="GO" id="GO:0008780">
    <property type="term" value="F:acyl-[acyl-carrier-protein]-UDP-N-acetylglucosamine O-acyltransferase activity"/>
    <property type="evidence" value="ECO:0007669"/>
    <property type="project" value="UniProtKB-UniRule"/>
</dbReference>
<evidence type="ECO:0000256" key="8">
    <source>
        <dbReference type="HAMAP-Rule" id="MF_00387"/>
    </source>
</evidence>
<dbReference type="AlphaFoldDB" id="G6YHF7"/>
<keyword evidence="6 8" id="KW-0443">Lipid metabolism</keyword>
<evidence type="ECO:0000313" key="10">
    <source>
        <dbReference type="EMBL" id="EHH07745.1"/>
    </source>
</evidence>
<dbReference type="InterPro" id="IPR010137">
    <property type="entry name" value="Lipid_A_LpxA"/>
</dbReference>
<dbReference type="PROSITE" id="PS00101">
    <property type="entry name" value="HEXAPEP_TRANSFERASES"/>
    <property type="match status" value="1"/>
</dbReference>
<comment type="similarity">
    <text evidence="8">Belongs to the transferase hexapeptide repeat family. LpxA subfamily.</text>
</comment>
<dbReference type="HAMAP" id="MF_00387">
    <property type="entry name" value="LpxA"/>
    <property type="match status" value="1"/>
</dbReference>
<dbReference type="InterPro" id="IPR029098">
    <property type="entry name" value="Acetyltransf_C"/>
</dbReference>
<dbReference type="InterPro" id="IPR037157">
    <property type="entry name" value="Acetyltransf_C_sf"/>
</dbReference>
<comment type="catalytic activity">
    <reaction evidence="8">
        <text>a (3R)-hydroxyacyl-[ACP] + UDP-N-acetyl-alpha-D-glucosamine = a UDP-3-O-[(3R)-3-hydroxyacyl]-N-acetyl-alpha-D-glucosamine + holo-[ACP]</text>
        <dbReference type="Rhea" id="RHEA:67812"/>
        <dbReference type="Rhea" id="RHEA-COMP:9685"/>
        <dbReference type="Rhea" id="RHEA-COMP:9945"/>
        <dbReference type="ChEBI" id="CHEBI:57705"/>
        <dbReference type="ChEBI" id="CHEBI:64479"/>
        <dbReference type="ChEBI" id="CHEBI:78827"/>
        <dbReference type="ChEBI" id="CHEBI:173225"/>
        <dbReference type="EC" id="2.3.1.129"/>
    </reaction>
</comment>
<proteinExistence type="inferred from homology"/>
<keyword evidence="5 8" id="KW-0677">Repeat</keyword>
<keyword evidence="3 8" id="KW-0441">Lipid A biosynthesis</keyword>
<evidence type="ECO:0000313" key="11">
    <source>
        <dbReference type="Proteomes" id="UP000002949"/>
    </source>
</evidence>
<dbReference type="eggNOG" id="COG1043">
    <property type="taxonomic scope" value="Bacteria"/>
</dbReference>
<dbReference type="Pfam" id="PF00132">
    <property type="entry name" value="Hexapep"/>
    <property type="match status" value="1"/>
</dbReference>
<dbReference type="EC" id="2.3.1.129" evidence="8"/>
<comment type="function">
    <text evidence="8">Involved in the biosynthesis of lipid A, a phosphorylated glycolipid that anchors the lipopolysaccharide to the outer membrane of the cell.</text>
</comment>
<dbReference type="PANTHER" id="PTHR43480:SF1">
    <property type="entry name" value="ACYL-[ACYL-CARRIER-PROTEIN]--UDP-N-ACETYLGLUCOSAMINE O-ACYLTRANSFERASE, MITOCHONDRIAL-RELATED"/>
    <property type="match status" value="1"/>
</dbReference>
<evidence type="ECO:0000256" key="2">
    <source>
        <dbReference type="ARBA" id="ARBA00022516"/>
    </source>
</evidence>
<dbReference type="InterPro" id="IPR001451">
    <property type="entry name" value="Hexapep"/>
</dbReference>
<evidence type="ECO:0000256" key="3">
    <source>
        <dbReference type="ARBA" id="ARBA00022556"/>
    </source>
</evidence>
<comment type="subunit">
    <text evidence="8">Homotrimer.</text>
</comment>
<dbReference type="InterPro" id="IPR011004">
    <property type="entry name" value="Trimer_LpxA-like_sf"/>
</dbReference>
<organism evidence="10 11">
    <name type="scientific">Mesorhizobium amorphae CCNWGS0123</name>
    <dbReference type="NCBI Taxonomy" id="1082933"/>
    <lineage>
        <taxon>Bacteria</taxon>
        <taxon>Pseudomonadati</taxon>
        <taxon>Pseudomonadota</taxon>
        <taxon>Alphaproteobacteria</taxon>
        <taxon>Hyphomicrobiales</taxon>
        <taxon>Phyllobacteriaceae</taxon>
        <taxon>Mesorhizobium</taxon>
    </lineage>
</organism>
<dbReference type="Proteomes" id="UP000002949">
    <property type="component" value="Unassembled WGS sequence"/>
</dbReference>
<dbReference type="GO" id="GO:0009245">
    <property type="term" value="P:lipid A biosynthetic process"/>
    <property type="evidence" value="ECO:0007669"/>
    <property type="project" value="UniProtKB-UniRule"/>
</dbReference>
<accession>G6YHF7</accession>
<gene>
    <name evidence="8" type="primary">lpxA</name>
    <name evidence="10" type="ORF">MEA186_27125</name>
</gene>
<keyword evidence="7 8" id="KW-0012">Acyltransferase</keyword>
<keyword evidence="2 8" id="KW-0444">Lipid biosynthesis</keyword>
<reference evidence="10 11" key="1">
    <citation type="journal article" date="2012" name="J. Bacteriol.">
        <title>Draft Genome Sequence of Plant Growth-Promoting Rhizobium Mesorhizobium amorphae, Isolated from Zinc-Lead Mine Tailings.</title>
        <authorList>
            <person name="Hao X."/>
            <person name="Lin Y."/>
            <person name="Johnstone L."/>
            <person name="Baltrus D.A."/>
            <person name="Miller S.J."/>
            <person name="Wei G."/>
            <person name="Rensing C."/>
        </authorList>
    </citation>
    <scope>NUCLEOTIDE SEQUENCE [LARGE SCALE GENOMIC DNA]</scope>
    <source>
        <strain evidence="10 11">CCNWGS0123</strain>
    </source>
</reference>
<dbReference type="EMBL" id="AGSN01000186">
    <property type="protein sequence ID" value="EHH07745.1"/>
    <property type="molecule type" value="Genomic_DNA"/>
</dbReference>
<dbReference type="GO" id="GO:0016020">
    <property type="term" value="C:membrane"/>
    <property type="evidence" value="ECO:0007669"/>
    <property type="project" value="GOC"/>
</dbReference>
<keyword evidence="4 8" id="KW-0808">Transferase</keyword>
<dbReference type="NCBIfam" id="NF003657">
    <property type="entry name" value="PRK05289.1"/>
    <property type="match status" value="1"/>
</dbReference>
<dbReference type="PIRSF" id="PIRSF000456">
    <property type="entry name" value="UDP-GlcNAc_acltr"/>
    <property type="match status" value="1"/>
</dbReference>
<comment type="pathway">
    <text evidence="8">Glycolipid biosynthesis; lipid IV(A) biosynthesis; lipid IV(A) from (3R)-3-hydroxytetradecanoyl-[acyl-carrier-protein] and UDP-N-acetyl-alpha-D-glucosamine: step 1/6.</text>
</comment>
<evidence type="ECO:0000256" key="6">
    <source>
        <dbReference type="ARBA" id="ARBA00023098"/>
    </source>
</evidence>
<dbReference type="NCBIfam" id="TIGR01852">
    <property type="entry name" value="lipid_A_lpxA"/>
    <property type="match status" value="1"/>
</dbReference>
<evidence type="ECO:0000256" key="4">
    <source>
        <dbReference type="ARBA" id="ARBA00022679"/>
    </source>
</evidence>
<dbReference type="UniPathway" id="UPA00359">
    <property type="reaction ID" value="UER00477"/>
</dbReference>
<feature type="domain" description="UDP N-acetylglucosamine O-acyltransferase C-terminal" evidence="9">
    <location>
        <begin position="185"/>
        <end position="261"/>
    </location>
</feature>
<evidence type="ECO:0000256" key="1">
    <source>
        <dbReference type="ARBA" id="ARBA00022490"/>
    </source>
</evidence>
<evidence type="ECO:0000256" key="5">
    <source>
        <dbReference type="ARBA" id="ARBA00022737"/>
    </source>
</evidence>
<evidence type="ECO:0000259" key="9">
    <source>
        <dbReference type="Pfam" id="PF13720"/>
    </source>
</evidence>
<keyword evidence="1 8" id="KW-0963">Cytoplasm</keyword>
<dbReference type="CDD" id="cd03351">
    <property type="entry name" value="LbH_UDP-GlcNAc_AT"/>
    <property type="match status" value="1"/>
</dbReference>
<dbReference type="PANTHER" id="PTHR43480">
    <property type="entry name" value="ACYL-[ACYL-CARRIER-PROTEIN]--UDP-N-ACETYLGLUCOSAMINE O-ACYLTRANSFERASE"/>
    <property type="match status" value="1"/>
</dbReference>
<dbReference type="InterPro" id="IPR018357">
    <property type="entry name" value="Hexapep_transf_CS"/>
</dbReference>
<dbReference type="Gene3D" id="1.20.1180.10">
    <property type="entry name" value="Udp N-acetylglucosamine O-acyltransferase, C-terminal domain"/>
    <property type="match status" value="1"/>
</dbReference>
<dbReference type="STRING" id="1082933.A6B35_18820"/>
<name>G6YHF7_9HYPH</name>
<protein>
    <recommendedName>
        <fullName evidence="8">Acyl-[acyl-carrier-protein]--UDP-N-acetylglucosamine O-acyltransferase</fullName>
        <shortName evidence="8">UDP-N-acetylglucosamine acyltransferase</shortName>
        <ecNumber evidence="8">2.3.1.129</ecNumber>
    </recommendedName>
</protein>
<dbReference type="SUPFAM" id="SSF51161">
    <property type="entry name" value="Trimeric LpxA-like enzymes"/>
    <property type="match status" value="1"/>
</dbReference>